<dbReference type="EMBL" id="BARS01041879">
    <property type="protein sequence ID" value="GAG36989.1"/>
    <property type="molecule type" value="Genomic_DNA"/>
</dbReference>
<dbReference type="Gene3D" id="1.10.10.10">
    <property type="entry name" value="Winged helix-like DNA-binding domain superfamily/Winged helix DNA-binding domain"/>
    <property type="match status" value="1"/>
</dbReference>
<accession>X0X1D2</accession>
<protein>
    <recommendedName>
        <fullName evidence="2">Rrf2 family transcriptional regulator</fullName>
    </recommendedName>
</protein>
<name>X0X1D2_9ZZZZ</name>
<dbReference type="InterPro" id="IPR036390">
    <property type="entry name" value="WH_DNA-bd_sf"/>
</dbReference>
<comment type="caution">
    <text evidence="1">The sequence shown here is derived from an EMBL/GenBank/DDBJ whole genome shotgun (WGS) entry which is preliminary data.</text>
</comment>
<gene>
    <name evidence="1" type="ORF">S01H1_63609</name>
</gene>
<dbReference type="SUPFAM" id="SSF46785">
    <property type="entry name" value="Winged helix' DNA-binding domain"/>
    <property type="match status" value="1"/>
</dbReference>
<feature type="non-terminal residue" evidence="1">
    <location>
        <position position="95"/>
    </location>
</feature>
<evidence type="ECO:0008006" key="2">
    <source>
        <dbReference type="Google" id="ProtNLM"/>
    </source>
</evidence>
<dbReference type="PROSITE" id="PS51197">
    <property type="entry name" value="HTH_RRF2_2"/>
    <property type="match status" value="1"/>
</dbReference>
<dbReference type="InterPro" id="IPR036388">
    <property type="entry name" value="WH-like_DNA-bd_sf"/>
</dbReference>
<dbReference type="Pfam" id="PF02082">
    <property type="entry name" value="Rrf2"/>
    <property type="match status" value="1"/>
</dbReference>
<dbReference type="GO" id="GO:0003700">
    <property type="term" value="F:DNA-binding transcription factor activity"/>
    <property type="evidence" value="ECO:0007669"/>
    <property type="project" value="TreeGrafter"/>
</dbReference>
<evidence type="ECO:0000313" key="1">
    <source>
        <dbReference type="EMBL" id="GAG36989.1"/>
    </source>
</evidence>
<organism evidence="1">
    <name type="scientific">marine sediment metagenome</name>
    <dbReference type="NCBI Taxonomy" id="412755"/>
    <lineage>
        <taxon>unclassified sequences</taxon>
        <taxon>metagenomes</taxon>
        <taxon>ecological metagenomes</taxon>
    </lineage>
</organism>
<dbReference type="InterPro" id="IPR000944">
    <property type="entry name" value="Tscrpt_reg_Rrf2"/>
</dbReference>
<dbReference type="AlphaFoldDB" id="X0X1D2"/>
<dbReference type="PANTHER" id="PTHR33221:SF2">
    <property type="entry name" value="TRANSCRIPTIONAL REGULATOR"/>
    <property type="match status" value="1"/>
</dbReference>
<dbReference type="PANTHER" id="PTHR33221">
    <property type="entry name" value="WINGED HELIX-TURN-HELIX TRANSCRIPTIONAL REGULATOR, RRF2 FAMILY"/>
    <property type="match status" value="1"/>
</dbReference>
<proteinExistence type="predicted"/>
<reference evidence="1" key="1">
    <citation type="journal article" date="2014" name="Front. Microbiol.">
        <title>High frequency of phylogenetically diverse reductive dehalogenase-homologous genes in deep subseafloor sedimentary metagenomes.</title>
        <authorList>
            <person name="Kawai M."/>
            <person name="Futagami T."/>
            <person name="Toyoda A."/>
            <person name="Takaki Y."/>
            <person name="Nishi S."/>
            <person name="Hori S."/>
            <person name="Arai W."/>
            <person name="Tsubouchi T."/>
            <person name="Morono Y."/>
            <person name="Uchiyama I."/>
            <person name="Ito T."/>
            <person name="Fujiyama A."/>
            <person name="Inagaki F."/>
            <person name="Takami H."/>
        </authorList>
    </citation>
    <scope>NUCLEOTIDE SEQUENCE</scope>
    <source>
        <strain evidence="1">Expedition CK06-06</strain>
    </source>
</reference>
<sequence length="95" mass="10512">MRLTRAGEYAVRCALYLAAQEQGKVVTRKEIAKAMDMPDQFLGKVAQQLARAGFIEIIQGPKGGYRLLVSPKKLTLLEVVEAVLGEIYLNDCVMN</sequence>
<dbReference type="NCBIfam" id="TIGR00738">
    <property type="entry name" value="rrf2_super"/>
    <property type="match status" value="1"/>
</dbReference>
<dbReference type="GO" id="GO:0005829">
    <property type="term" value="C:cytosol"/>
    <property type="evidence" value="ECO:0007669"/>
    <property type="project" value="TreeGrafter"/>
</dbReference>